<evidence type="ECO:0000256" key="2">
    <source>
        <dbReference type="SAM" id="Phobius"/>
    </source>
</evidence>
<dbReference type="AlphaFoldDB" id="A0ABD5Q505"/>
<feature type="compositionally biased region" description="Acidic residues" evidence="1">
    <location>
        <begin position="311"/>
        <end position="324"/>
    </location>
</feature>
<dbReference type="Proteomes" id="UP001595945">
    <property type="component" value="Unassembled WGS sequence"/>
</dbReference>
<protein>
    <submittedName>
        <fullName evidence="3">Uncharacterized protein</fullName>
    </submittedName>
</protein>
<evidence type="ECO:0000256" key="1">
    <source>
        <dbReference type="SAM" id="MobiDB-lite"/>
    </source>
</evidence>
<feature type="compositionally biased region" description="Polar residues" evidence="1">
    <location>
        <begin position="293"/>
        <end position="306"/>
    </location>
</feature>
<proteinExistence type="predicted"/>
<evidence type="ECO:0000313" key="4">
    <source>
        <dbReference type="Proteomes" id="UP001595945"/>
    </source>
</evidence>
<reference evidence="3 4" key="1">
    <citation type="journal article" date="2019" name="Int. J. Syst. Evol. Microbiol.">
        <title>The Global Catalogue of Microorganisms (GCM) 10K type strain sequencing project: providing services to taxonomists for standard genome sequencing and annotation.</title>
        <authorList>
            <consortium name="The Broad Institute Genomics Platform"/>
            <consortium name="The Broad Institute Genome Sequencing Center for Infectious Disease"/>
            <person name="Wu L."/>
            <person name="Ma J."/>
        </authorList>
    </citation>
    <scope>NUCLEOTIDE SEQUENCE [LARGE SCALE GENOMIC DNA]</scope>
    <source>
        <strain evidence="3 4">XZYJ18</strain>
    </source>
</reference>
<gene>
    <name evidence="3" type="ORF">ACFO9K_15385</name>
</gene>
<comment type="caution">
    <text evidence="3">The sequence shown here is derived from an EMBL/GenBank/DDBJ whole genome shotgun (WGS) entry which is preliminary data.</text>
</comment>
<feature type="region of interest" description="Disordered" evidence="1">
    <location>
        <begin position="277"/>
        <end position="348"/>
    </location>
</feature>
<evidence type="ECO:0000313" key="3">
    <source>
        <dbReference type="EMBL" id="MFC4825640.1"/>
    </source>
</evidence>
<feature type="transmembrane region" description="Helical" evidence="2">
    <location>
        <begin position="403"/>
        <end position="422"/>
    </location>
</feature>
<dbReference type="EMBL" id="JBHSHT010000002">
    <property type="protein sequence ID" value="MFC4825640.1"/>
    <property type="molecule type" value="Genomic_DNA"/>
</dbReference>
<keyword evidence="2" id="KW-0472">Membrane</keyword>
<sequence>MDTVEDLHRFDRSLIDVAEVKRVNGHEITAETVRTHGPGGKVGKWVYLGKAEVRWVTADGQRVPVIRPEGVDPSTPPAHVASAINQTARLRGLPETPDTLTVWYDDQIEGRAVGTGGYDTIRLQANATNETVRHEYVHIAQIVEGTNSTTWFIEGSAEYLAHLAAMQQTRADFDAYYDRISLASANATHTLTATDGEHYTVGEQVVAALDLRIRESTSGNASVIDVIRYLNQHEKRLAPGDVYTAVKKIAGPSDARWLQHVVEDGVVPAIPERSKVQSTLIRSRPGADFDQDGLSSSEEISNGTDSFSKDTDDDGLSDEAEVTGDLDPTASDTDGDGANDDLDSHPAQSTLSGTVKSAGVLIATVSIFSIYVTVIVVILRLIDRVLGIVPDRIVSISLKRITMVTVAVVLLGCIVYAVGIFLA</sequence>
<organism evidence="3 4">
    <name type="scientific">Halorussus aquaticus</name>
    <dbReference type="NCBI Taxonomy" id="2953748"/>
    <lineage>
        <taxon>Archaea</taxon>
        <taxon>Methanobacteriati</taxon>
        <taxon>Methanobacteriota</taxon>
        <taxon>Stenosarchaea group</taxon>
        <taxon>Halobacteria</taxon>
        <taxon>Halobacteriales</taxon>
        <taxon>Haladaptataceae</taxon>
        <taxon>Halorussus</taxon>
    </lineage>
</organism>
<dbReference type="RefSeq" id="WP_254268712.1">
    <property type="nucleotide sequence ID" value="NZ_CP100400.1"/>
</dbReference>
<feature type="transmembrane region" description="Helical" evidence="2">
    <location>
        <begin position="358"/>
        <end position="382"/>
    </location>
</feature>
<accession>A0ABD5Q505</accession>
<dbReference type="GeneID" id="73043639"/>
<keyword evidence="2" id="KW-1133">Transmembrane helix</keyword>
<keyword evidence="4" id="KW-1185">Reference proteome</keyword>
<keyword evidence="2" id="KW-0812">Transmembrane</keyword>
<name>A0ABD5Q505_9EURY</name>